<dbReference type="GO" id="GO:0004392">
    <property type="term" value="F:heme oxygenase (decyclizing) activity"/>
    <property type="evidence" value="ECO:0007669"/>
    <property type="project" value="InterPro"/>
</dbReference>
<dbReference type="GO" id="GO:0046872">
    <property type="term" value="F:metal ion binding"/>
    <property type="evidence" value="ECO:0007669"/>
    <property type="project" value="UniProtKB-KW"/>
</dbReference>
<dbReference type="PIRSF" id="PIRSF000343">
    <property type="entry name" value="Haem_Oase"/>
    <property type="match status" value="1"/>
</dbReference>
<dbReference type="RefSeq" id="WP_193497127.1">
    <property type="nucleotide sequence ID" value="NZ_CP063169.1"/>
</dbReference>
<dbReference type="GO" id="GO:0042167">
    <property type="term" value="P:heme catabolic process"/>
    <property type="evidence" value="ECO:0007669"/>
    <property type="project" value="TreeGrafter"/>
</dbReference>
<dbReference type="EMBL" id="CP063169">
    <property type="protein sequence ID" value="QOR70446.1"/>
    <property type="molecule type" value="Genomic_DNA"/>
</dbReference>
<dbReference type="PANTHER" id="PTHR10720">
    <property type="entry name" value="HEME OXYGENASE"/>
    <property type="match status" value="1"/>
</dbReference>
<feature type="binding site" evidence="4">
    <location>
        <position position="173"/>
    </location>
    <ligand>
        <name>heme b</name>
        <dbReference type="ChEBI" id="CHEBI:60344"/>
    </ligand>
</feature>
<dbReference type="GO" id="GO:0006979">
    <property type="term" value="P:response to oxidative stress"/>
    <property type="evidence" value="ECO:0007669"/>
    <property type="project" value="TreeGrafter"/>
</dbReference>
<dbReference type="Gene3D" id="1.20.910.10">
    <property type="entry name" value="Heme oxygenase-like"/>
    <property type="match status" value="1"/>
</dbReference>
<evidence type="ECO:0000313" key="7">
    <source>
        <dbReference type="Proteomes" id="UP000593758"/>
    </source>
</evidence>
<evidence type="ECO:0000256" key="4">
    <source>
        <dbReference type="PIRSR" id="PIRSR000343-1"/>
    </source>
</evidence>
<proteinExistence type="predicted"/>
<keyword evidence="2 5" id="KW-0479">Metal-binding</keyword>
<evidence type="ECO:0000256" key="3">
    <source>
        <dbReference type="ARBA" id="ARBA00023004"/>
    </source>
</evidence>
<evidence type="ECO:0000256" key="1">
    <source>
        <dbReference type="ARBA" id="ARBA00022617"/>
    </source>
</evidence>
<keyword evidence="1 4" id="KW-0349">Heme</keyword>
<dbReference type="GO" id="GO:0020037">
    <property type="term" value="F:heme binding"/>
    <property type="evidence" value="ECO:0007669"/>
    <property type="project" value="TreeGrafter"/>
</dbReference>
<dbReference type="Pfam" id="PF01126">
    <property type="entry name" value="Heme_oxygenase"/>
    <property type="match status" value="1"/>
</dbReference>
<evidence type="ECO:0000256" key="2">
    <source>
        <dbReference type="ARBA" id="ARBA00022723"/>
    </source>
</evidence>
<dbReference type="InterPro" id="IPR016053">
    <property type="entry name" value="Haem_Oase-like"/>
</dbReference>
<dbReference type="SUPFAM" id="SSF48613">
    <property type="entry name" value="Heme oxygenase-like"/>
    <property type="match status" value="1"/>
</dbReference>
<dbReference type="CDD" id="cd19165">
    <property type="entry name" value="HemeO"/>
    <property type="match status" value="1"/>
</dbReference>
<name>A0A7M1SSC0_9MICO</name>
<keyword evidence="3 5" id="KW-0408">Iron</keyword>
<dbReference type="PANTHER" id="PTHR10720:SF0">
    <property type="entry name" value="HEME OXYGENASE"/>
    <property type="match status" value="1"/>
</dbReference>
<evidence type="ECO:0000256" key="5">
    <source>
        <dbReference type="PIRSR" id="PIRSR000343-2"/>
    </source>
</evidence>
<dbReference type="InterPro" id="IPR016084">
    <property type="entry name" value="Haem_Oase-like_multi-hlx"/>
</dbReference>
<evidence type="ECO:0000313" key="6">
    <source>
        <dbReference type="EMBL" id="QOR70446.1"/>
    </source>
</evidence>
<reference evidence="6 7" key="1">
    <citation type="submission" date="2020-10" db="EMBL/GenBank/DDBJ databases">
        <title>Haloactinobacterium sp. RN3S43, a bacterium isolated from saline soil.</title>
        <authorList>
            <person name="Sun J.-Q."/>
        </authorList>
    </citation>
    <scope>NUCLEOTIDE SEQUENCE [LARGE SCALE GENOMIC DNA]</scope>
    <source>
        <strain evidence="6 7">RN3S43</strain>
    </source>
</reference>
<accession>A0A7M1SSC0</accession>
<dbReference type="KEGG" id="halt:IM660_17940"/>
<sequence>MSITSMQLPISALLREATGEAHSRAESTGFVTHLMAGHLPLAAFTALVRQHRAIYASLERLGKRIKDQPGAAALVRPELARSPALHRDLTDLTDLTGAVPEIQPATRRYIERMDAIDDLPGYAAHAYTRYLGDLSGGQVIKTMMQRHYALTTGLSFYSFDQIEKIPPFKASYREALDALPLDDAGRERLVTEARDAFAFNEAVFTDLGKRFRPAA</sequence>
<feature type="binding site" description="axial binding residue" evidence="5">
    <location>
        <position position="22"/>
    </location>
    <ligand>
        <name>heme b</name>
        <dbReference type="ChEBI" id="CHEBI:60344"/>
    </ligand>
    <ligandPart>
        <name>Fe</name>
        <dbReference type="ChEBI" id="CHEBI:18248"/>
    </ligandPart>
</feature>
<dbReference type="Proteomes" id="UP000593758">
    <property type="component" value="Chromosome"/>
</dbReference>
<feature type="binding site" evidence="4">
    <location>
        <position position="127"/>
    </location>
    <ligand>
        <name>heme b</name>
        <dbReference type="ChEBI" id="CHEBI:60344"/>
    </ligand>
</feature>
<dbReference type="AlphaFoldDB" id="A0A7M1SSC0"/>
<organism evidence="6 7">
    <name type="scientific">Ruania alkalisoli</name>
    <dbReference type="NCBI Taxonomy" id="2779775"/>
    <lineage>
        <taxon>Bacteria</taxon>
        <taxon>Bacillati</taxon>
        <taxon>Actinomycetota</taxon>
        <taxon>Actinomycetes</taxon>
        <taxon>Micrococcales</taxon>
        <taxon>Ruaniaceae</taxon>
        <taxon>Ruania</taxon>
    </lineage>
</organism>
<protein>
    <submittedName>
        <fullName evidence="6">Biliverdin-producing heme oxygenase</fullName>
    </submittedName>
</protein>
<gene>
    <name evidence="6" type="ORF">IM660_17940</name>
</gene>
<dbReference type="GO" id="GO:0006788">
    <property type="term" value="P:heme oxidation"/>
    <property type="evidence" value="ECO:0007669"/>
    <property type="project" value="InterPro"/>
</dbReference>
<feature type="binding site" evidence="4">
    <location>
        <position position="15"/>
    </location>
    <ligand>
        <name>heme b</name>
        <dbReference type="ChEBI" id="CHEBI:60344"/>
    </ligand>
</feature>
<dbReference type="PRINTS" id="PR00088">
    <property type="entry name" value="HAEMOXYGNASE"/>
</dbReference>
<keyword evidence="7" id="KW-1185">Reference proteome</keyword>
<dbReference type="InterPro" id="IPR002051">
    <property type="entry name" value="Haem_Oase"/>
</dbReference>